<dbReference type="SMART" id="SM00847">
    <property type="entry name" value="HA2"/>
    <property type="match status" value="1"/>
</dbReference>
<dbReference type="Pfam" id="PF21010">
    <property type="entry name" value="HA2_C"/>
    <property type="match status" value="1"/>
</dbReference>
<keyword evidence="1" id="KW-0547">Nucleotide-binding</keyword>
<dbReference type="Pfam" id="PF00271">
    <property type="entry name" value="Helicase_C"/>
    <property type="match status" value="1"/>
</dbReference>
<sequence>MQHQSPGKNFAAHPLSSTWRPSLNRTSAPNSQDRWASAHAAQEEAWTQYDGLGPVNPVRDLSRDWRSKSGGGQQSVSHGSQRGRNAEIKNPFGKGANKGRSGDGYREASRNGRSPPSKRGRQAPPARGPQSIKTEIVDDSWLTRNFEQPQPDDYKSAPETLFTNPKGFLWDFNGIMAKSSFASHKGGIYRCTVITTLPDRTKMEACGDAKNKKVAERSACRHLILKLHRNGVLREIINNAESAGAHDKELLSDEADAKMDIYDYCARFDAVPTVDVRETRRSGTRKGLFEVTVGFTQQNILATARASELKHAEIIACVEFKRQAEEFHSKKGGSTIILKDISSINSRNARKFFEFFKMFDRQSRYDVELKRTSGRRGSGGAYRAQMMLNEGPLGEPVEFVGKKYAEAAAYLTGAIGLKQMRPELFPKFIEALRLGNGELLKPLLPSWVSVDRDCVSTMTDTLHAVRRIGLPLSQDEEDRMEQEQERNSWRSGPRRALDPAFVGVKSKKLLESYEEYLKNPKLETLRSKREELPMNQYRAKVLDIVNNNAVSIIVGATGSGKTTQVPQILLEEATKNGTGADCNIICTQPRRIAATSVAARVAVERNEPLQKSIGYQVRFDAKLPIAGGSVTYCTTGILLQQLRNSADEALDGITHLVIDEVHERDILIDFLLIILKRVMHDRVERGLPEVKVVLMSATMDTELFASYFRYKNADGKLVPCPNLSVPGRTFPVKELYLEEIQDTLRNTYSPHQLSLLRDEDTRLYLDVEQSISRDLSRVPSRVPSRATSARGEMEDDDAADATINWKQEIKLGSDGQVVVSSEKEDALVPVGLIALTVAHIAQASDYGAILVFLPGLEEIQAVDEVLRTQKPLGIDFRDESKFKLSMLHSTIPNQNEVFEDVREGVRKVILSTNIAETSVTIPDVRYVVDSGKLREKQYEQARRITQLVCTWISKSNSKQRAGRAGRVQNGNYYALFSKPRFESLRGAGLPEMLRSDLQEICLDIKAQGFKDSVAQFLSEAIEPPSRNAIEASLAQLRLLGALSEDEGLTPLGRVLATMPVEPALGKMILLAVIFRCLDPIMILGSSSGVRDIFVAPPERRAEANRIRNSFVRDTGSDHMALVNAFREWRSIRDRDGMHAAHRFAEENFLHRGALRTLDATTLQIEELLVKASIIPYVSRHERNRSEIGHPSSNEYSDHVPLIKALTLAGMYPNIAVASGGRGLRTPNENFSMIHPTSVHYTNRSDSGMPFGTLVTFTTKAKSNDGGTLLLRTVTEARPLMAILFGGRLESNGNIVEIDGWLPFQVPPQAVKTMKDFRICLDRLLGHAFRSLSKRNSRSNSFLADDRAREAFAEGLVELLKIDNQQAARRAVSAERERGPASVQGRTRPWDTARQAITSSRNQSYDRGNINERLDRRDQSHSGIGFARRDQSFDRGNFNERFDRRDQSHSHSNSGTGFARGDQSFDRGNLNERFNRRDQSFDRGNFDKRFDQRDQSYSRSNSGTGFARRDQSFDRGNSNESVGSQDSMRRDHSFDRSSFGQGPAPRRSGGNSGSSYQRGSDPGTQSGFRSKLSAGGPSDWGFNSAGSRRF</sequence>
<evidence type="ECO:0000256" key="2">
    <source>
        <dbReference type="ARBA" id="ARBA00022801"/>
    </source>
</evidence>
<dbReference type="SMART" id="SM00490">
    <property type="entry name" value="HELICc"/>
    <property type="match status" value="1"/>
</dbReference>
<feature type="compositionally biased region" description="Basic and acidic residues" evidence="5">
    <location>
        <begin position="100"/>
        <end position="110"/>
    </location>
</feature>
<feature type="compositionally biased region" description="Polar residues" evidence="5">
    <location>
        <begin position="1513"/>
        <end position="1525"/>
    </location>
</feature>
<feature type="compositionally biased region" description="Basic and acidic residues" evidence="5">
    <location>
        <begin position="1408"/>
        <end position="1419"/>
    </location>
</feature>
<organism evidence="8 9">
    <name type="scientific">Tuber aestivum</name>
    <name type="common">summer truffle</name>
    <dbReference type="NCBI Taxonomy" id="59557"/>
    <lineage>
        <taxon>Eukaryota</taxon>
        <taxon>Fungi</taxon>
        <taxon>Dikarya</taxon>
        <taxon>Ascomycota</taxon>
        <taxon>Pezizomycotina</taxon>
        <taxon>Pezizomycetes</taxon>
        <taxon>Pezizales</taxon>
        <taxon>Tuberaceae</taxon>
        <taxon>Tuber</taxon>
    </lineage>
</organism>
<dbReference type="Pfam" id="PF00270">
    <property type="entry name" value="DEAD"/>
    <property type="match status" value="1"/>
</dbReference>
<evidence type="ECO:0000259" key="6">
    <source>
        <dbReference type="PROSITE" id="PS51192"/>
    </source>
</evidence>
<feature type="region of interest" description="Disordered" evidence="5">
    <location>
        <begin position="778"/>
        <end position="797"/>
    </location>
</feature>
<protein>
    <recommendedName>
        <fullName evidence="10">RNA helicase</fullName>
    </recommendedName>
</protein>
<feature type="region of interest" description="Disordered" evidence="5">
    <location>
        <begin position="1"/>
        <end position="157"/>
    </location>
</feature>
<dbReference type="SMART" id="SM00487">
    <property type="entry name" value="DEXDc"/>
    <property type="match status" value="1"/>
</dbReference>
<dbReference type="GO" id="GO:0016787">
    <property type="term" value="F:hydrolase activity"/>
    <property type="evidence" value="ECO:0007669"/>
    <property type="project" value="UniProtKB-KW"/>
</dbReference>
<dbReference type="PANTHER" id="PTHR18934">
    <property type="entry name" value="ATP-DEPENDENT RNA HELICASE"/>
    <property type="match status" value="1"/>
</dbReference>
<proteinExistence type="predicted"/>
<evidence type="ECO:0008006" key="10">
    <source>
        <dbReference type="Google" id="ProtNLM"/>
    </source>
</evidence>
<feature type="region of interest" description="Disordered" evidence="5">
    <location>
        <begin position="473"/>
        <end position="492"/>
    </location>
</feature>
<evidence type="ECO:0000256" key="3">
    <source>
        <dbReference type="ARBA" id="ARBA00022806"/>
    </source>
</evidence>
<dbReference type="GO" id="GO:0004386">
    <property type="term" value="F:helicase activity"/>
    <property type="evidence" value="ECO:0007669"/>
    <property type="project" value="UniProtKB-KW"/>
</dbReference>
<dbReference type="CDD" id="cd18791">
    <property type="entry name" value="SF2_C_RHA"/>
    <property type="match status" value="1"/>
</dbReference>
<accession>A0A292PVR7</accession>
<dbReference type="Gene3D" id="1.20.120.1080">
    <property type="match status" value="1"/>
</dbReference>
<dbReference type="PROSITE" id="PS51192">
    <property type="entry name" value="HELICASE_ATP_BIND_1"/>
    <property type="match status" value="1"/>
</dbReference>
<dbReference type="CDD" id="cd17917">
    <property type="entry name" value="DEXHc_RHA-like"/>
    <property type="match status" value="1"/>
</dbReference>
<feature type="compositionally biased region" description="Polar residues" evidence="5">
    <location>
        <begin position="1552"/>
        <end position="1567"/>
    </location>
</feature>
<feature type="compositionally biased region" description="Basic and acidic residues" evidence="5">
    <location>
        <begin position="1426"/>
        <end position="1448"/>
    </location>
</feature>
<dbReference type="InterPro" id="IPR007502">
    <property type="entry name" value="Helicase-assoc_dom"/>
</dbReference>
<dbReference type="PANTHER" id="PTHR18934:SF203">
    <property type="entry name" value="ATP-DEPENDENT RNA HELICASE A"/>
    <property type="match status" value="1"/>
</dbReference>
<evidence type="ECO:0000259" key="7">
    <source>
        <dbReference type="PROSITE" id="PS51194"/>
    </source>
</evidence>
<dbReference type="SUPFAM" id="SSF52540">
    <property type="entry name" value="P-loop containing nucleoside triphosphate hydrolases"/>
    <property type="match status" value="1"/>
</dbReference>
<evidence type="ECO:0000256" key="1">
    <source>
        <dbReference type="ARBA" id="ARBA00022741"/>
    </source>
</evidence>
<reference evidence="8" key="1">
    <citation type="submission" date="2015-10" db="EMBL/GenBank/DDBJ databases">
        <authorList>
            <person name="Regsiter A."/>
            <person name="william w."/>
        </authorList>
    </citation>
    <scope>NUCLEOTIDE SEQUENCE</scope>
    <source>
        <strain evidence="8">Montdore</strain>
    </source>
</reference>
<feature type="domain" description="Helicase C-terminal" evidence="7">
    <location>
        <begin position="834"/>
        <end position="1008"/>
    </location>
</feature>
<evidence type="ECO:0000313" key="9">
    <source>
        <dbReference type="Proteomes" id="UP001412239"/>
    </source>
</evidence>
<dbReference type="EMBL" id="LN891037">
    <property type="protein sequence ID" value="CUS10891.1"/>
    <property type="molecule type" value="Genomic_DNA"/>
</dbReference>
<feature type="region of interest" description="Disordered" evidence="5">
    <location>
        <begin position="1370"/>
        <end position="1589"/>
    </location>
</feature>
<dbReference type="InterPro" id="IPR048333">
    <property type="entry name" value="HA2_WH"/>
</dbReference>
<dbReference type="PROSITE" id="PS51194">
    <property type="entry name" value="HELICASE_CTER"/>
    <property type="match status" value="1"/>
</dbReference>
<evidence type="ECO:0000313" key="8">
    <source>
        <dbReference type="EMBL" id="CUS10891.1"/>
    </source>
</evidence>
<gene>
    <name evidence="8" type="ORF">GSTUAT00005033001</name>
</gene>
<dbReference type="GO" id="GO:0005524">
    <property type="term" value="F:ATP binding"/>
    <property type="evidence" value="ECO:0007669"/>
    <property type="project" value="UniProtKB-KW"/>
</dbReference>
<keyword evidence="3" id="KW-0347">Helicase</keyword>
<feature type="compositionally biased region" description="Polar residues" evidence="5">
    <location>
        <begin position="1394"/>
        <end position="1405"/>
    </location>
</feature>
<keyword evidence="4" id="KW-0067">ATP-binding</keyword>
<feature type="compositionally biased region" description="Low complexity" evidence="5">
    <location>
        <begin position="74"/>
        <end position="83"/>
    </location>
</feature>
<dbReference type="InterPro" id="IPR027417">
    <property type="entry name" value="P-loop_NTPase"/>
</dbReference>
<name>A0A292PVR7_9PEZI</name>
<dbReference type="Proteomes" id="UP001412239">
    <property type="component" value="Unassembled WGS sequence"/>
</dbReference>
<dbReference type="GO" id="GO:0003723">
    <property type="term" value="F:RNA binding"/>
    <property type="evidence" value="ECO:0007669"/>
    <property type="project" value="TreeGrafter"/>
</dbReference>
<feature type="domain" description="Helicase ATP-binding" evidence="6">
    <location>
        <begin position="542"/>
        <end position="717"/>
    </location>
</feature>
<dbReference type="InterPro" id="IPR011545">
    <property type="entry name" value="DEAD/DEAH_box_helicase_dom"/>
</dbReference>
<feature type="compositionally biased region" description="Basic and acidic residues" evidence="5">
    <location>
        <begin position="1462"/>
        <end position="1495"/>
    </location>
</feature>
<keyword evidence="2" id="KW-0378">Hydrolase</keyword>
<dbReference type="FunFam" id="1.20.120.1080:FF:000002">
    <property type="entry name" value="Putative ATP-dependent RNA helicase DHX36"/>
    <property type="match status" value="1"/>
</dbReference>
<dbReference type="InterPro" id="IPR001650">
    <property type="entry name" value="Helicase_C-like"/>
</dbReference>
<dbReference type="Gene3D" id="3.40.50.300">
    <property type="entry name" value="P-loop containing nucleotide triphosphate hydrolases"/>
    <property type="match status" value="2"/>
</dbReference>
<evidence type="ECO:0000256" key="5">
    <source>
        <dbReference type="SAM" id="MobiDB-lite"/>
    </source>
</evidence>
<keyword evidence="9" id="KW-1185">Reference proteome</keyword>
<feature type="compositionally biased region" description="Polar residues" evidence="5">
    <location>
        <begin position="15"/>
        <end position="34"/>
    </location>
</feature>
<dbReference type="InterPro" id="IPR014001">
    <property type="entry name" value="Helicase_ATP-bd"/>
</dbReference>
<evidence type="ECO:0000256" key="4">
    <source>
        <dbReference type="ARBA" id="ARBA00022840"/>
    </source>
</evidence>
<dbReference type="Pfam" id="PF04408">
    <property type="entry name" value="WHD_HA2"/>
    <property type="match status" value="1"/>
</dbReference>